<evidence type="ECO:0000259" key="6">
    <source>
        <dbReference type="Pfam" id="PF00107"/>
    </source>
</evidence>
<keyword evidence="2 5" id="KW-0479">Metal-binding</keyword>
<dbReference type="PROSITE" id="PS00059">
    <property type="entry name" value="ADH_ZINC"/>
    <property type="match status" value="1"/>
</dbReference>
<evidence type="ECO:0000256" key="5">
    <source>
        <dbReference type="RuleBase" id="RU361277"/>
    </source>
</evidence>
<dbReference type="GO" id="GO:0008270">
    <property type="term" value="F:zinc ion binding"/>
    <property type="evidence" value="ECO:0007669"/>
    <property type="project" value="InterPro"/>
</dbReference>
<dbReference type="PANTHER" id="PTHR42813:SF1">
    <property type="entry name" value="DEHYDROGENASE, PUTATIVE (AFU_ORTHOLOGUE AFUA_5G03930)-RELATED"/>
    <property type="match status" value="1"/>
</dbReference>
<dbReference type="GO" id="GO:0016491">
    <property type="term" value="F:oxidoreductase activity"/>
    <property type="evidence" value="ECO:0007669"/>
    <property type="project" value="UniProtKB-KW"/>
</dbReference>
<dbReference type="Pfam" id="PF00107">
    <property type="entry name" value="ADH_zinc_N"/>
    <property type="match status" value="1"/>
</dbReference>
<dbReference type="EMBL" id="JADGJD010001731">
    <property type="protein sequence ID" value="KAJ3038415.1"/>
    <property type="molecule type" value="Genomic_DNA"/>
</dbReference>
<sequence length="426" mass="46668">MNYVGTLPEKILGEAPHTVPTETAHDNSKEVKALEFHGAQDVRVLYHPKPIITHEKDCVVRITTTTVCGSDLHLYHRMIPELKKGYVLGHEGVGIVESVGPEVKNIKVGQRVVVSAIMTCGDCWYCKQELFSCCEATNNSGTMNTLYGHTSAGILGYSHLLGGYEGTQAEYVRVPYADNNVLPLPATISDEKALSLSDIACTSFHGTDLGEVSDKEGRNTVAIWGLGPVGLLAVEWAFVRGAKKVVAIDNVEARLEIARKLGAVALNFDKEDVYETLMKEFPVTKGPDVGIDCVGFRYNKSWLHAVQKKLNLETDSIDVVVEVIKSVRKGGVMVLIGDYVGYTNGFPIGAMMEKGLTTKGGQVHVQKYWKHILQLMLENKFDPSVVYTHTFNFDQMADVYAKFDAKDGGIIKPIVKTDFANAAVVA</sequence>
<keyword evidence="3 5" id="KW-0862">Zinc</keyword>
<evidence type="ECO:0000313" key="9">
    <source>
        <dbReference type="Proteomes" id="UP001212841"/>
    </source>
</evidence>
<organism evidence="8 9">
    <name type="scientific">Rhizophlyctis rosea</name>
    <dbReference type="NCBI Taxonomy" id="64517"/>
    <lineage>
        <taxon>Eukaryota</taxon>
        <taxon>Fungi</taxon>
        <taxon>Fungi incertae sedis</taxon>
        <taxon>Chytridiomycota</taxon>
        <taxon>Chytridiomycota incertae sedis</taxon>
        <taxon>Chytridiomycetes</taxon>
        <taxon>Rhizophlyctidales</taxon>
        <taxon>Rhizophlyctidaceae</taxon>
        <taxon>Rhizophlyctis</taxon>
    </lineage>
</organism>
<dbReference type="SUPFAM" id="SSF51735">
    <property type="entry name" value="NAD(P)-binding Rossmann-fold domains"/>
    <property type="match status" value="1"/>
</dbReference>
<comment type="cofactor">
    <cofactor evidence="1 5">
        <name>Zn(2+)</name>
        <dbReference type="ChEBI" id="CHEBI:29105"/>
    </cofactor>
</comment>
<dbReference type="Gene3D" id="3.90.180.10">
    <property type="entry name" value="Medium-chain alcohol dehydrogenases, catalytic domain"/>
    <property type="match status" value="1"/>
</dbReference>
<keyword evidence="9" id="KW-1185">Reference proteome</keyword>
<proteinExistence type="inferred from homology"/>
<dbReference type="Pfam" id="PF08240">
    <property type="entry name" value="ADH_N"/>
    <property type="match status" value="1"/>
</dbReference>
<dbReference type="InterPro" id="IPR013154">
    <property type="entry name" value="ADH-like_N"/>
</dbReference>
<dbReference type="AlphaFoldDB" id="A0AAD5X0R6"/>
<evidence type="ECO:0000256" key="2">
    <source>
        <dbReference type="ARBA" id="ARBA00022723"/>
    </source>
</evidence>
<dbReference type="CDD" id="cd08283">
    <property type="entry name" value="FDH_like_1"/>
    <property type="match status" value="1"/>
</dbReference>
<evidence type="ECO:0000256" key="3">
    <source>
        <dbReference type="ARBA" id="ARBA00022833"/>
    </source>
</evidence>
<evidence type="ECO:0000259" key="7">
    <source>
        <dbReference type="Pfam" id="PF08240"/>
    </source>
</evidence>
<accession>A0AAD5X0R6</accession>
<evidence type="ECO:0000256" key="1">
    <source>
        <dbReference type="ARBA" id="ARBA00001947"/>
    </source>
</evidence>
<comment type="similarity">
    <text evidence="5">Belongs to the zinc-containing alcohol dehydrogenase family.</text>
</comment>
<dbReference type="SUPFAM" id="SSF50129">
    <property type="entry name" value="GroES-like"/>
    <property type="match status" value="1"/>
</dbReference>
<dbReference type="InterPro" id="IPR011032">
    <property type="entry name" value="GroES-like_sf"/>
</dbReference>
<evidence type="ECO:0000256" key="4">
    <source>
        <dbReference type="ARBA" id="ARBA00023002"/>
    </source>
</evidence>
<feature type="domain" description="Alcohol dehydrogenase-like N-terminal" evidence="7">
    <location>
        <begin position="55"/>
        <end position="185"/>
    </location>
</feature>
<evidence type="ECO:0008006" key="10">
    <source>
        <dbReference type="Google" id="ProtNLM"/>
    </source>
</evidence>
<evidence type="ECO:0000313" key="8">
    <source>
        <dbReference type="EMBL" id="KAJ3038415.1"/>
    </source>
</evidence>
<protein>
    <recommendedName>
        <fullName evidence="10">Alcohol dehydrogenase</fullName>
    </recommendedName>
</protein>
<dbReference type="InterPro" id="IPR002328">
    <property type="entry name" value="ADH_Zn_CS"/>
</dbReference>
<keyword evidence="4" id="KW-0560">Oxidoreductase</keyword>
<dbReference type="Proteomes" id="UP001212841">
    <property type="component" value="Unassembled WGS sequence"/>
</dbReference>
<name>A0AAD5X0R6_9FUNG</name>
<feature type="domain" description="Alcohol dehydrogenase-like C-terminal" evidence="6">
    <location>
        <begin position="228"/>
        <end position="302"/>
    </location>
</feature>
<gene>
    <name evidence="8" type="ORF">HK097_003181</name>
</gene>
<dbReference type="PANTHER" id="PTHR42813">
    <property type="entry name" value="ZINC-TYPE ALCOHOL DEHYDROGENASE-LIKE"/>
    <property type="match status" value="1"/>
</dbReference>
<reference evidence="8" key="1">
    <citation type="submission" date="2020-05" db="EMBL/GenBank/DDBJ databases">
        <title>Phylogenomic resolution of chytrid fungi.</title>
        <authorList>
            <person name="Stajich J.E."/>
            <person name="Amses K."/>
            <person name="Simmons R."/>
            <person name="Seto K."/>
            <person name="Myers J."/>
            <person name="Bonds A."/>
            <person name="Quandt C.A."/>
            <person name="Barry K."/>
            <person name="Liu P."/>
            <person name="Grigoriev I."/>
            <person name="Longcore J.E."/>
            <person name="James T.Y."/>
        </authorList>
    </citation>
    <scope>NUCLEOTIDE SEQUENCE</scope>
    <source>
        <strain evidence="8">JEL0318</strain>
    </source>
</reference>
<dbReference type="InterPro" id="IPR013149">
    <property type="entry name" value="ADH-like_C"/>
</dbReference>
<comment type="caution">
    <text evidence="8">The sequence shown here is derived from an EMBL/GenBank/DDBJ whole genome shotgun (WGS) entry which is preliminary data.</text>
</comment>
<dbReference type="Gene3D" id="3.40.50.720">
    <property type="entry name" value="NAD(P)-binding Rossmann-like Domain"/>
    <property type="match status" value="1"/>
</dbReference>
<dbReference type="InterPro" id="IPR036291">
    <property type="entry name" value="NAD(P)-bd_dom_sf"/>
</dbReference>